<dbReference type="EMBL" id="SRXT01000003">
    <property type="protein sequence ID" value="TGX54264.1"/>
    <property type="molecule type" value="Genomic_DNA"/>
</dbReference>
<keyword evidence="1" id="KW-0732">Signal</keyword>
<feature type="chain" id="PRO_5020858808" evidence="1">
    <location>
        <begin position="19"/>
        <end position="61"/>
    </location>
</feature>
<evidence type="ECO:0000256" key="1">
    <source>
        <dbReference type="SAM" id="SignalP"/>
    </source>
</evidence>
<name>A0A4S1XCS8_9SPHN</name>
<dbReference type="Proteomes" id="UP000306147">
    <property type="component" value="Unassembled WGS sequence"/>
</dbReference>
<sequence>MLAALACALLAFSGKPQAALDVAVRQSRGHALVRLGFATVSVAFDFGHDCPNSDACAGSIL</sequence>
<protein>
    <submittedName>
        <fullName evidence="2">Uncharacterized protein</fullName>
    </submittedName>
</protein>
<organism evidence="2 3">
    <name type="scientific">Sphingomonas gei</name>
    <dbReference type="NCBI Taxonomy" id="1395960"/>
    <lineage>
        <taxon>Bacteria</taxon>
        <taxon>Pseudomonadati</taxon>
        <taxon>Pseudomonadota</taxon>
        <taxon>Alphaproteobacteria</taxon>
        <taxon>Sphingomonadales</taxon>
        <taxon>Sphingomonadaceae</taxon>
        <taxon>Sphingomonas</taxon>
    </lineage>
</organism>
<evidence type="ECO:0000313" key="3">
    <source>
        <dbReference type="Proteomes" id="UP000306147"/>
    </source>
</evidence>
<reference evidence="2 3" key="1">
    <citation type="submission" date="2019-04" db="EMBL/GenBank/DDBJ databases">
        <title>Sphingomonas psychrotolerans sp. nov., isolated from soil in the Tianshan Mountains, Xinjiang, China.</title>
        <authorList>
            <person name="Luo Y."/>
            <person name="Sheng H."/>
        </authorList>
    </citation>
    <scope>NUCLEOTIDE SEQUENCE [LARGE SCALE GENOMIC DNA]</scope>
    <source>
        <strain evidence="2 3">ZFGT-11</strain>
    </source>
</reference>
<dbReference type="AlphaFoldDB" id="A0A4S1XCS8"/>
<accession>A0A4S1XCS8</accession>
<keyword evidence="3" id="KW-1185">Reference proteome</keyword>
<comment type="caution">
    <text evidence="2">The sequence shown here is derived from an EMBL/GenBank/DDBJ whole genome shotgun (WGS) entry which is preliminary data.</text>
</comment>
<gene>
    <name evidence="2" type="ORF">E5A73_09150</name>
</gene>
<proteinExistence type="predicted"/>
<feature type="signal peptide" evidence="1">
    <location>
        <begin position="1"/>
        <end position="18"/>
    </location>
</feature>
<dbReference type="RefSeq" id="WP_135963502.1">
    <property type="nucleotide sequence ID" value="NZ_SRXT01000003.1"/>
</dbReference>
<evidence type="ECO:0000313" key="2">
    <source>
        <dbReference type="EMBL" id="TGX54264.1"/>
    </source>
</evidence>
<dbReference type="OrthoDB" id="7584444at2"/>